<dbReference type="EMBL" id="BGZK01002568">
    <property type="protein sequence ID" value="GBP94966.1"/>
    <property type="molecule type" value="Genomic_DNA"/>
</dbReference>
<dbReference type="AlphaFoldDB" id="A0A4C2A2Q6"/>
<organism evidence="1 2">
    <name type="scientific">Eumeta variegata</name>
    <name type="common">Bagworm moth</name>
    <name type="synonym">Eumeta japonica</name>
    <dbReference type="NCBI Taxonomy" id="151549"/>
    <lineage>
        <taxon>Eukaryota</taxon>
        <taxon>Metazoa</taxon>
        <taxon>Ecdysozoa</taxon>
        <taxon>Arthropoda</taxon>
        <taxon>Hexapoda</taxon>
        <taxon>Insecta</taxon>
        <taxon>Pterygota</taxon>
        <taxon>Neoptera</taxon>
        <taxon>Endopterygota</taxon>
        <taxon>Lepidoptera</taxon>
        <taxon>Glossata</taxon>
        <taxon>Ditrysia</taxon>
        <taxon>Tineoidea</taxon>
        <taxon>Psychidae</taxon>
        <taxon>Oiketicinae</taxon>
        <taxon>Eumeta</taxon>
    </lineage>
</organism>
<evidence type="ECO:0000313" key="1">
    <source>
        <dbReference type="EMBL" id="GBP94966.1"/>
    </source>
</evidence>
<dbReference type="OrthoDB" id="7339153at2759"/>
<sequence length="99" mass="11171">MSDFQGLMMEMEGLMMEPEGKHRNSKQRILIVFGLVEIVLRCTLTVNDFQGLMLQPEGFNNGTGSLEAPSTDPESQSWSKYISGQFQQAQIWLGYIVPL</sequence>
<comment type="caution">
    <text evidence="1">The sequence shown here is derived from an EMBL/GenBank/DDBJ whole genome shotgun (WGS) entry which is preliminary data.</text>
</comment>
<gene>
    <name evidence="1" type="ORF">EVAR_27677_1</name>
</gene>
<keyword evidence="2" id="KW-1185">Reference proteome</keyword>
<protein>
    <submittedName>
        <fullName evidence="1">Uncharacterized protein</fullName>
    </submittedName>
</protein>
<dbReference type="Proteomes" id="UP000299102">
    <property type="component" value="Unassembled WGS sequence"/>
</dbReference>
<evidence type="ECO:0000313" key="2">
    <source>
        <dbReference type="Proteomes" id="UP000299102"/>
    </source>
</evidence>
<proteinExistence type="predicted"/>
<reference evidence="1 2" key="1">
    <citation type="journal article" date="2019" name="Commun. Biol.">
        <title>The bagworm genome reveals a unique fibroin gene that provides high tensile strength.</title>
        <authorList>
            <person name="Kono N."/>
            <person name="Nakamura H."/>
            <person name="Ohtoshi R."/>
            <person name="Tomita M."/>
            <person name="Numata K."/>
            <person name="Arakawa K."/>
        </authorList>
    </citation>
    <scope>NUCLEOTIDE SEQUENCE [LARGE SCALE GENOMIC DNA]</scope>
</reference>
<accession>A0A4C2A2Q6</accession>
<name>A0A4C2A2Q6_EUMVA</name>